<feature type="transmembrane region" description="Helical" evidence="2">
    <location>
        <begin position="79"/>
        <end position="101"/>
    </location>
</feature>
<evidence type="ECO:0000256" key="2">
    <source>
        <dbReference type="SAM" id="Phobius"/>
    </source>
</evidence>
<dbReference type="EMBL" id="KZ678145">
    <property type="protein sequence ID" value="PSN61285.1"/>
    <property type="molecule type" value="Genomic_DNA"/>
</dbReference>
<dbReference type="AlphaFoldDB" id="A0A2T2N791"/>
<evidence type="ECO:0000313" key="4">
    <source>
        <dbReference type="Proteomes" id="UP000240883"/>
    </source>
</evidence>
<keyword evidence="2" id="KW-1133">Transmembrane helix</keyword>
<keyword evidence="4" id="KW-1185">Reference proteome</keyword>
<dbReference type="Proteomes" id="UP000240883">
    <property type="component" value="Unassembled WGS sequence"/>
</dbReference>
<keyword evidence="2" id="KW-0472">Membrane</keyword>
<feature type="compositionally biased region" description="Basic and acidic residues" evidence="1">
    <location>
        <begin position="104"/>
        <end position="114"/>
    </location>
</feature>
<gene>
    <name evidence="3" type="ORF">BS50DRAFT_578658</name>
</gene>
<protein>
    <submittedName>
        <fullName evidence="3">Uncharacterized protein</fullName>
    </submittedName>
</protein>
<accession>A0A2T2N791</accession>
<evidence type="ECO:0000256" key="1">
    <source>
        <dbReference type="SAM" id="MobiDB-lite"/>
    </source>
</evidence>
<sequence>MTCAFGFTPNMKKKKLLPQTPPLDPATVHTDPARTPAASPLYLYGACYSLWTFPSSQARAHLLDLNSRRHFFFASPSSAVLFLGPAVLVLVLSHGVIPILLSDRPTDRPNKLSERSPTPPNLPAHLAPSS</sequence>
<evidence type="ECO:0000313" key="3">
    <source>
        <dbReference type="EMBL" id="PSN61285.1"/>
    </source>
</evidence>
<reference evidence="3 4" key="1">
    <citation type="journal article" date="2018" name="Front. Microbiol.">
        <title>Genome-Wide Analysis of Corynespora cassiicola Leaf Fall Disease Putative Effectors.</title>
        <authorList>
            <person name="Lopez D."/>
            <person name="Ribeiro S."/>
            <person name="Label P."/>
            <person name="Fumanal B."/>
            <person name="Venisse J.S."/>
            <person name="Kohler A."/>
            <person name="de Oliveira R.R."/>
            <person name="Labutti K."/>
            <person name="Lipzen A."/>
            <person name="Lail K."/>
            <person name="Bauer D."/>
            <person name="Ohm R.A."/>
            <person name="Barry K.W."/>
            <person name="Spatafora J."/>
            <person name="Grigoriev I.V."/>
            <person name="Martin F.M."/>
            <person name="Pujade-Renaud V."/>
        </authorList>
    </citation>
    <scope>NUCLEOTIDE SEQUENCE [LARGE SCALE GENOMIC DNA]</scope>
    <source>
        <strain evidence="3 4">Philippines</strain>
    </source>
</reference>
<feature type="region of interest" description="Disordered" evidence="1">
    <location>
        <begin position="103"/>
        <end position="130"/>
    </location>
</feature>
<organism evidence="3 4">
    <name type="scientific">Corynespora cassiicola Philippines</name>
    <dbReference type="NCBI Taxonomy" id="1448308"/>
    <lineage>
        <taxon>Eukaryota</taxon>
        <taxon>Fungi</taxon>
        <taxon>Dikarya</taxon>
        <taxon>Ascomycota</taxon>
        <taxon>Pezizomycotina</taxon>
        <taxon>Dothideomycetes</taxon>
        <taxon>Pleosporomycetidae</taxon>
        <taxon>Pleosporales</taxon>
        <taxon>Corynesporascaceae</taxon>
        <taxon>Corynespora</taxon>
    </lineage>
</organism>
<name>A0A2T2N791_CORCC</name>
<keyword evidence="2" id="KW-0812">Transmembrane</keyword>
<proteinExistence type="predicted"/>